<dbReference type="AlphaFoldDB" id="A0A1H4AQS0"/>
<dbReference type="SUPFAM" id="SSF51735">
    <property type="entry name" value="NAD(P)-binding Rossmann-fold domains"/>
    <property type="match status" value="1"/>
</dbReference>
<dbReference type="Proteomes" id="UP000199656">
    <property type="component" value="Unassembled WGS sequence"/>
</dbReference>
<evidence type="ECO:0000313" key="4">
    <source>
        <dbReference type="EMBL" id="SEA38128.1"/>
    </source>
</evidence>
<keyword evidence="1" id="KW-0560">Oxidoreductase</keyword>
<organism evidence="4 5">
    <name type="scientific">Chitinophaga terrae</name>
    <name type="common">ex Kim and Jung 2007</name>
    <dbReference type="NCBI Taxonomy" id="408074"/>
    <lineage>
        <taxon>Bacteria</taxon>
        <taxon>Pseudomonadati</taxon>
        <taxon>Bacteroidota</taxon>
        <taxon>Chitinophagia</taxon>
        <taxon>Chitinophagales</taxon>
        <taxon>Chitinophagaceae</taxon>
        <taxon>Chitinophaga</taxon>
    </lineage>
</organism>
<evidence type="ECO:0000256" key="1">
    <source>
        <dbReference type="ARBA" id="ARBA00023002"/>
    </source>
</evidence>
<dbReference type="GO" id="GO:0000166">
    <property type="term" value="F:nucleotide binding"/>
    <property type="evidence" value="ECO:0007669"/>
    <property type="project" value="InterPro"/>
</dbReference>
<proteinExistence type="predicted"/>
<evidence type="ECO:0000313" key="5">
    <source>
        <dbReference type="Proteomes" id="UP000199656"/>
    </source>
</evidence>
<dbReference type="InterPro" id="IPR000683">
    <property type="entry name" value="Gfo/Idh/MocA-like_OxRdtase_N"/>
</dbReference>
<dbReference type="InterPro" id="IPR055170">
    <property type="entry name" value="GFO_IDH_MocA-like_dom"/>
</dbReference>
<sequence length="361" mass="39921">MRYLILFLLFHAGTTIQAQQRLRLAVAGTSHGHAAFIFGRPDKGDIEIVGIYEPDPAVAKLRAKQFHLADTLFYQDLNKMLLKVKPTAVVAFGDIKSHRDIVAAAAPKGIHIMVEKPLATTVADAVFMDSLARRHKVHLLTDYETSWYPSVAKVFQLVNDSNYVGKVRKVMVNDGHQGPKEIGCGPEFLAWLTDPVLNGGGALMDFGCYGANLMTALAKNRMPVSVTAVARHFKPHVYPKVEDDATILVDYGDMQCTIQASWNWTFNRKDMEVYGDKGLLLAPSAEVLVQRNQSKNGVTGHQVTDKDVHVYTDPFQYFIAVINGQEQLPEYGLYAPANNVIVVKILDAARRSVATGKTIKL</sequence>
<dbReference type="GO" id="GO:0016491">
    <property type="term" value="F:oxidoreductase activity"/>
    <property type="evidence" value="ECO:0007669"/>
    <property type="project" value="UniProtKB-KW"/>
</dbReference>
<keyword evidence="5" id="KW-1185">Reference proteome</keyword>
<dbReference type="Gene3D" id="3.40.50.720">
    <property type="entry name" value="NAD(P)-binding Rossmann-like Domain"/>
    <property type="match status" value="1"/>
</dbReference>
<dbReference type="Gene3D" id="3.30.360.10">
    <property type="entry name" value="Dihydrodipicolinate Reductase, domain 2"/>
    <property type="match status" value="1"/>
</dbReference>
<dbReference type="InterPro" id="IPR036291">
    <property type="entry name" value="NAD(P)-bd_dom_sf"/>
</dbReference>
<feature type="domain" description="GFO/IDH/MocA-like oxidoreductase" evidence="3">
    <location>
        <begin position="160"/>
        <end position="279"/>
    </location>
</feature>
<evidence type="ECO:0000259" key="2">
    <source>
        <dbReference type="Pfam" id="PF01408"/>
    </source>
</evidence>
<dbReference type="SUPFAM" id="SSF55347">
    <property type="entry name" value="Glyceraldehyde-3-phosphate dehydrogenase-like, C-terminal domain"/>
    <property type="match status" value="1"/>
</dbReference>
<evidence type="ECO:0000259" key="3">
    <source>
        <dbReference type="Pfam" id="PF22725"/>
    </source>
</evidence>
<dbReference type="STRING" id="408074.SAMN05660909_01712"/>
<dbReference type="Pfam" id="PF01408">
    <property type="entry name" value="GFO_IDH_MocA"/>
    <property type="match status" value="1"/>
</dbReference>
<dbReference type="PANTHER" id="PTHR43818:SF11">
    <property type="entry name" value="BCDNA.GH03377"/>
    <property type="match status" value="1"/>
</dbReference>
<protein>
    <submittedName>
        <fullName evidence="4">Predicted dehydrogenase</fullName>
    </submittedName>
</protein>
<dbReference type="PANTHER" id="PTHR43818">
    <property type="entry name" value="BCDNA.GH03377"/>
    <property type="match status" value="1"/>
</dbReference>
<reference evidence="5" key="1">
    <citation type="submission" date="2016-10" db="EMBL/GenBank/DDBJ databases">
        <authorList>
            <person name="Varghese N."/>
            <person name="Submissions S."/>
        </authorList>
    </citation>
    <scope>NUCLEOTIDE SEQUENCE [LARGE SCALE GENOMIC DNA]</scope>
    <source>
        <strain evidence="5">DSM 23920</strain>
    </source>
</reference>
<feature type="domain" description="Gfo/Idh/MocA-like oxidoreductase N-terminal" evidence="2">
    <location>
        <begin position="23"/>
        <end position="141"/>
    </location>
</feature>
<dbReference type="InterPro" id="IPR050463">
    <property type="entry name" value="Gfo/Idh/MocA_oxidrdct_glycsds"/>
</dbReference>
<dbReference type="OrthoDB" id="9815825at2"/>
<dbReference type="RefSeq" id="WP_089760613.1">
    <property type="nucleotide sequence ID" value="NZ_BKAT01000009.1"/>
</dbReference>
<dbReference type="Pfam" id="PF22725">
    <property type="entry name" value="GFO_IDH_MocA_C3"/>
    <property type="match status" value="1"/>
</dbReference>
<name>A0A1H4AQS0_9BACT</name>
<gene>
    <name evidence="4" type="ORF">SAMN05660909_01712</name>
</gene>
<accession>A0A1H4AQS0</accession>
<dbReference type="EMBL" id="FNRL01000006">
    <property type="protein sequence ID" value="SEA38128.1"/>
    <property type="molecule type" value="Genomic_DNA"/>
</dbReference>